<dbReference type="Proteomes" id="UP000281406">
    <property type="component" value="Unassembled WGS sequence"/>
</dbReference>
<evidence type="ECO:0000313" key="3">
    <source>
        <dbReference type="Proteomes" id="UP000281406"/>
    </source>
</evidence>
<sequence>MASMLPCQIEPESDPDSSNDEEGQAEPLQARFLKDVYECRAIWFSPLSIPAKPLVTFRFQVLPSRCPLRDHCLGYRLSYLSLSLSLRTEEYPGGVAYLF</sequence>
<name>A0A3N0ZAH1_ANAGA</name>
<protein>
    <submittedName>
        <fullName evidence="2">Uncharacterized protein</fullName>
    </submittedName>
</protein>
<feature type="region of interest" description="Disordered" evidence="1">
    <location>
        <begin position="1"/>
        <end position="25"/>
    </location>
</feature>
<dbReference type="EMBL" id="RJVU01001236">
    <property type="protein sequence ID" value="ROL55302.1"/>
    <property type="molecule type" value="Genomic_DNA"/>
</dbReference>
<keyword evidence="3" id="KW-1185">Reference proteome</keyword>
<proteinExistence type="predicted"/>
<accession>A0A3N0ZAH1</accession>
<feature type="compositionally biased region" description="Acidic residues" evidence="1">
    <location>
        <begin position="11"/>
        <end position="24"/>
    </location>
</feature>
<organism evidence="2 3">
    <name type="scientific">Anabarilius grahami</name>
    <name type="common">Kanglang fish</name>
    <name type="synonym">Barilius grahami</name>
    <dbReference type="NCBI Taxonomy" id="495550"/>
    <lineage>
        <taxon>Eukaryota</taxon>
        <taxon>Metazoa</taxon>
        <taxon>Chordata</taxon>
        <taxon>Craniata</taxon>
        <taxon>Vertebrata</taxon>
        <taxon>Euteleostomi</taxon>
        <taxon>Actinopterygii</taxon>
        <taxon>Neopterygii</taxon>
        <taxon>Teleostei</taxon>
        <taxon>Ostariophysi</taxon>
        <taxon>Cypriniformes</taxon>
        <taxon>Xenocyprididae</taxon>
        <taxon>Xenocypridinae</taxon>
        <taxon>Xenocypridinae incertae sedis</taxon>
        <taxon>Anabarilius</taxon>
    </lineage>
</organism>
<evidence type="ECO:0000313" key="2">
    <source>
        <dbReference type="EMBL" id="ROL55302.1"/>
    </source>
</evidence>
<gene>
    <name evidence="2" type="ORF">DPX16_8933</name>
</gene>
<dbReference type="AlphaFoldDB" id="A0A3N0ZAH1"/>
<comment type="caution">
    <text evidence="2">The sequence shown here is derived from an EMBL/GenBank/DDBJ whole genome shotgun (WGS) entry which is preliminary data.</text>
</comment>
<dbReference type="OrthoDB" id="9898867at2759"/>
<reference evidence="2 3" key="1">
    <citation type="submission" date="2018-10" db="EMBL/GenBank/DDBJ databases">
        <title>Genome assembly for a Yunnan-Guizhou Plateau 3E fish, Anabarilius grahami (Regan), and its evolutionary and genetic applications.</title>
        <authorList>
            <person name="Jiang W."/>
        </authorList>
    </citation>
    <scope>NUCLEOTIDE SEQUENCE [LARGE SCALE GENOMIC DNA]</scope>
    <source>
        <strain evidence="2">AG-KIZ</strain>
        <tissue evidence="2">Muscle</tissue>
    </source>
</reference>
<evidence type="ECO:0000256" key="1">
    <source>
        <dbReference type="SAM" id="MobiDB-lite"/>
    </source>
</evidence>